<dbReference type="AlphaFoldDB" id="A0AAD5THU4"/>
<feature type="region of interest" description="Disordered" evidence="1">
    <location>
        <begin position="304"/>
        <end position="345"/>
    </location>
</feature>
<feature type="region of interest" description="Disordered" evidence="1">
    <location>
        <begin position="369"/>
        <end position="410"/>
    </location>
</feature>
<evidence type="ECO:0000313" key="3">
    <source>
        <dbReference type="Proteomes" id="UP001212152"/>
    </source>
</evidence>
<reference evidence="2" key="1">
    <citation type="submission" date="2020-05" db="EMBL/GenBank/DDBJ databases">
        <title>Phylogenomic resolution of chytrid fungi.</title>
        <authorList>
            <person name="Stajich J.E."/>
            <person name="Amses K."/>
            <person name="Simmons R."/>
            <person name="Seto K."/>
            <person name="Myers J."/>
            <person name="Bonds A."/>
            <person name="Quandt C.A."/>
            <person name="Barry K."/>
            <person name="Liu P."/>
            <person name="Grigoriev I."/>
            <person name="Longcore J.E."/>
            <person name="James T.Y."/>
        </authorList>
    </citation>
    <scope>NUCLEOTIDE SEQUENCE</scope>
    <source>
        <strain evidence="2">JEL0379</strain>
    </source>
</reference>
<accession>A0AAD5THU4</accession>
<dbReference type="Gene3D" id="1.10.472.10">
    <property type="entry name" value="Cyclin-like"/>
    <property type="match status" value="2"/>
</dbReference>
<dbReference type="InterPro" id="IPR036915">
    <property type="entry name" value="Cyclin-like_sf"/>
</dbReference>
<name>A0AAD5THU4_9FUNG</name>
<dbReference type="PANTHER" id="PTHR10026">
    <property type="entry name" value="CYCLIN"/>
    <property type="match status" value="1"/>
</dbReference>
<feature type="region of interest" description="Disordered" evidence="1">
    <location>
        <begin position="425"/>
        <end position="525"/>
    </location>
</feature>
<keyword evidence="3" id="KW-1185">Reference proteome</keyword>
<dbReference type="GO" id="GO:0016538">
    <property type="term" value="F:cyclin-dependent protein serine/threonine kinase regulator activity"/>
    <property type="evidence" value="ECO:0007669"/>
    <property type="project" value="InterPro"/>
</dbReference>
<dbReference type="Proteomes" id="UP001212152">
    <property type="component" value="Unassembled WGS sequence"/>
</dbReference>
<feature type="compositionally biased region" description="Basic and acidic residues" evidence="1">
    <location>
        <begin position="446"/>
        <end position="464"/>
    </location>
</feature>
<evidence type="ECO:0000256" key="1">
    <source>
        <dbReference type="SAM" id="MobiDB-lite"/>
    </source>
</evidence>
<dbReference type="EMBL" id="JADGJQ010000099">
    <property type="protein sequence ID" value="KAJ3170074.1"/>
    <property type="molecule type" value="Genomic_DNA"/>
</dbReference>
<dbReference type="InterPro" id="IPR043198">
    <property type="entry name" value="Cyclin/Ssn8"/>
</dbReference>
<comment type="caution">
    <text evidence="2">The sequence shown here is derived from an EMBL/GenBank/DDBJ whole genome shotgun (WGS) entry which is preliminary data.</text>
</comment>
<feature type="compositionally biased region" description="Polar residues" evidence="1">
    <location>
        <begin position="428"/>
        <end position="441"/>
    </location>
</feature>
<dbReference type="SUPFAM" id="SSF47954">
    <property type="entry name" value="Cyclin-like"/>
    <property type="match status" value="1"/>
</dbReference>
<dbReference type="GO" id="GO:0006357">
    <property type="term" value="P:regulation of transcription by RNA polymerase II"/>
    <property type="evidence" value="ECO:0007669"/>
    <property type="project" value="InterPro"/>
</dbReference>
<feature type="compositionally biased region" description="Pro residues" evidence="1">
    <location>
        <begin position="399"/>
        <end position="409"/>
    </location>
</feature>
<sequence>MNSKGKAHLPPVPIIASPASKGPLPTFCDNAKNPWIFTEYQILYESPSVLQAKWEAKDEIWGRHEACMFIDKVCRTGLVQLTPEYAVPGLDLPNDLTQKAKALVHRLFMRRPQVKWRWEYCAALVFLASKLGKSRDFRPLDAVAFTSAKMLKKASLTDEDKNFWRKRTRAAEMSIMFLLFGDLNPELPHQFAMDIIARFQGSNELMASAVKCCNDAMITTLSLRVRPEVIGQAAVLLACFKIKQDLKYDGKLWWEAMHLDKSTLDAHAADISNARNHPKVIESVGKKKAMIAAQITGRLISKTSGIRSSKSAVPETVSKRTLPMTPSPTSPSKTPKDKNGNPPKYRRVELLEPHVKDFTKSSGKYTVIDSSRLANHGHKPVGRATLSSPSQRKIDTRPGPRPVPLPPVPATQSKYAQVLPQIVAEPSNRPQRQNGIKQLVSSHRHNPIERPRTVSPRSKPDLRPAPDLSPASASVSKRDTARHHLPPVPPPPPSRPPAPTQRDITRTERGYVTNDLRHNPMRRPG</sequence>
<evidence type="ECO:0000313" key="2">
    <source>
        <dbReference type="EMBL" id="KAJ3170074.1"/>
    </source>
</evidence>
<gene>
    <name evidence="2" type="ORF">HDU87_008849</name>
</gene>
<organism evidence="2 3">
    <name type="scientific">Geranomyces variabilis</name>
    <dbReference type="NCBI Taxonomy" id="109894"/>
    <lineage>
        <taxon>Eukaryota</taxon>
        <taxon>Fungi</taxon>
        <taxon>Fungi incertae sedis</taxon>
        <taxon>Chytridiomycota</taxon>
        <taxon>Chytridiomycota incertae sedis</taxon>
        <taxon>Chytridiomycetes</taxon>
        <taxon>Spizellomycetales</taxon>
        <taxon>Powellomycetaceae</taxon>
        <taxon>Geranomyces</taxon>
    </lineage>
</organism>
<proteinExistence type="predicted"/>
<protein>
    <submittedName>
        <fullName evidence="2">Uncharacterized protein</fullName>
    </submittedName>
</protein>
<feature type="compositionally biased region" description="Pro residues" evidence="1">
    <location>
        <begin position="486"/>
        <end position="499"/>
    </location>
</feature>